<feature type="active site" description="Proton donor/acceptor" evidence="7">
    <location>
        <position position="116"/>
    </location>
</feature>
<proteinExistence type="inferred from homology"/>
<reference evidence="9 10" key="1">
    <citation type="submission" date="2023-07" db="EMBL/GenBank/DDBJ databases">
        <title>Genomic Encyclopedia of Type Strains, Phase IV (KMG-IV): sequencing the most valuable type-strain genomes for metagenomic binning, comparative biology and taxonomic classification.</title>
        <authorList>
            <person name="Goeker M."/>
        </authorList>
    </citation>
    <scope>NUCLEOTIDE SEQUENCE [LARGE SCALE GENOMIC DNA]</scope>
    <source>
        <strain evidence="9 10">B1-1</strain>
    </source>
</reference>
<sequence>MSGRALPCAIGRSGIRSPKREGDGATPVGRMAPVAVLWRPDRGLRPATRLPVHPIGPRDGWCDAAFDANYNRPVTLPYPRSHETMARADALYDLVVVLDWNYRRRLQRRGSAIFMHLARPGFRPTEGCIAVTPPTMRLLLARLGRRDTIRVVGSSPRRKASP</sequence>
<evidence type="ECO:0000256" key="1">
    <source>
        <dbReference type="ARBA" id="ARBA00004752"/>
    </source>
</evidence>
<gene>
    <name evidence="9" type="ORF">QO015_002699</name>
</gene>
<dbReference type="InterPro" id="IPR005490">
    <property type="entry name" value="LD_TPept_cat_dom"/>
</dbReference>
<dbReference type="PANTHER" id="PTHR38589:SF1">
    <property type="entry name" value="BLR0621 PROTEIN"/>
    <property type="match status" value="1"/>
</dbReference>
<dbReference type="RefSeq" id="WP_266278748.1">
    <property type="nucleotide sequence ID" value="NZ_JAPKNF010000001.1"/>
</dbReference>
<keyword evidence="3" id="KW-0808">Transferase</keyword>
<keyword evidence="6 7" id="KW-0961">Cell wall biogenesis/degradation</keyword>
<dbReference type="InterPro" id="IPR038063">
    <property type="entry name" value="Transpep_catalytic_dom"/>
</dbReference>
<dbReference type="SUPFAM" id="SSF141523">
    <property type="entry name" value="L,D-transpeptidase catalytic domain-like"/>
    <property type="match status" value="1"/>
</dbReference>
<dbReference type="PROSITE" id="PS52029">
    <property type="entry name" value="LD_TPASE"/>
    <property type="match status" value="1"/>
</dbReference>
<organism evidence="9 10">
    <name type="scientific">Kaistia geumhonensis</name>
    <dbReference type="NCBI Taxonomy" id="410839"/>
    <lineage>
        <taxon>Bacteria</taxon>
        <taxon>Pseudomonadati</taxon>
        <taxon>Pseudomonadota</taxon>
        <taxon>Alphaproteobacteria</taxon>
        <taxon>Hyphomicrobiales</taxon>
        <taxon>Kaistiaceae</taxon>
        <taxon>Kaistia</taxon>
    </lineage>
</organism>
<evidence type="ECO:0000256" key="4">
    <source>
        <dbReference type="ARBA" id="ARBA00022960"/>
    </source>
</evidence>
<evidence type="ECO:0000259" key="8">
    <source>
        <dbReference type="PROSITE" id="PS52029"/>
    </source>
</evidence>
<evidence type="ECO:0000313" key="9">
    <source>
        <dbReference type="EMBL" id="MDQ0517086.1"/>
    </source>
</evidence>
<feature type="domain" description="L,D-TPase catalytic" evidence="8">
    <location>
        <begin position="1"/>
        <end position="152"/>
    </location>
</feature>
<protein>
    <submittedName>
        <fullName evidence="9">L,D-peptidoglycan transpeptidase YkuD (ErfK/YbiS/YcfS/YnhG family)</fullName>
    </submittedName>
</protein>
<name>A0ABU0M805_9HYPH</name>
<evidence type="ECO:0000256" key="6">
    <source>
        <dbReference type="ARBA" id="ARBA00023316"/>
    </source>
</evidence>
<evidence type="ECO:0000256" key="2">
    <source>
        <dbReference type="ARBA" id="ARBA00005992"/>
    </source>
</evidence>
<evidence type="ECO:0000256" key="7">
    <source>
        <dbReference type="PROSITE-ProRule" id="PRU01373"/>
    </source>
</evidence>
<accession>A0ABU0M805</accession>
<comment type="similarity">
    <text evidence="2">Belongs to the YkuD family.</text>
</comment>
<dbReference type="Proteomes" id="UP001223743">
    <property type="component" value="Unassembled WGS sequence"/>
</dbReference>
<evidence type="ECO:0000313" key="10">
    <source>
        <dbReference type="Proteomes" id="UP001223743"/>
    </source>
</evidence>
<keyword evidence="5 7" id="KW-0573">Peptidoglycan synthesis</keyword>
<dbReference type="EMBL" id="JAUSWJ010000001">
    <property type="protein sequence ID" value="MDQ0517086.1"/>
    <property type="molecule type" value="Genomic_DNA"/>
</dbReference>
<keyword evidence="10" id="KW-1185">Reference proteome</keyword>
<feature type="active site" description="Nucleophile" evidence="7">
    <location>
        <position position="128"/>
    </location>
</feature>
<comment type="pathway">
    <text evidence="1 7">Cell wall biogenesis; peptidoglycan biosynthesis.</text>
</comment>
<dbReference type="Pfam" id="PF03734">
    <property type="entry name" value="YkuD"/>
    <property type="match status" value="1"/>
</dbReference>
<evidence type="ECO:0000256" key="3">
    <source>
        <dbReference type="ARBA" id="ARBA00022679"/>
    </source>
</evidence>
<comment type="caution">
    <text evidence="9">The sequence shown here is derived from an EMBL/GenBank/DDBJ whole genome shotgun (WGS) entry which is preliminary data.</text>
</comment>
<dbReference type="PANTHER" id="PTHR38589">
    <property type="entry name" value="BLR0621 PROTEIN"/>
    <property type="match status" value="1"/>
</dbReference>
<keyword evidence="4 7" id="KW-0133">Cell shape</keyword>
<evidence type="ECO:0000256" key="5">
    <source>
        <dbReference type="ARBA" id="ARBA00022984"/>
    </source>
</evidence>